<dbReference type="SUPFAM" id="SSF50800">
    <property type="entry name" value="PK beta-barrel domain-like"/>
    <property type="match status" value="1"/>
</dbReference>
<dbReference type="Proteomes" id="UP000955338">
    <property type="component" value="Chromosome"/>
</dbReference>
<keyword evidence="2" id="KW-1185">Reference proteome</keyword>
<dbReference type="EMBL" id="CP022011">
    <property type="protein sequence ID" value="QDJ14883.1"/>
    <property type="molecule type" value="Genomic_DNA"/>
</dbReference>
<dbReference type="GO" id="GO:0003824">
    <property type="term" value="F:catalytic activity"/>
    <property type="evidence" value="ECO:0007669"/>
    <property type="project" value="InterPro"/>
</dbReference>
<reference evidence="1" key="1">
    <citation type="submission" date="2017-06" db="EMBL/GenBank/DDBJ databases">
        <title>Genome sequencing of pathogenic and non-pathogenic strains within Bisgaard taxon 40.</title>
        <authorList>
            <person name="Ladner J.T."/>
            <person name="Lovett S.P."/>
            <person name="Koroleva G."/>
            <person name="Lorch J.M."/>
        </authorList>
    </citation>
    <scope>NUCLEOTIDE SEQUENCE</scope>
    <source>
        <strain evidence="1">27576-1-I1</strain>
    </source>
</reference>
<dbReference type="AlphaFoldDB" id="A0A8D4IZU0"/>
<sequence>MPNQVTALNIYPIKSSQAYPLRQSEVSPQGLVFDRTFMLTELDGHFITARKDAELFKFSSIPAWDSLQVIHQDGSQILVKHQEFTTETSCQVWDDQFNALIAPEKINQWFSQKIGRPVQLRWLGENSQRVIEKYPTHPLSFADAYPILLVSLSSLTKLQQHCSPLLDIQQFRGNIIINGDQPFSEENWQKIQIGEVTFLHTKPSTRCILTARDPNTGELDPRLEPFRSLKKLNRNAQGEPVFGINLLPLNSGIIKVGDEINILEYRTIS</sequence>
<dbReference type="GO" id="GO:0030151">
    <property type="term" value="F:molybdenum ion binding"/>
    <property type="evidence" value="ECO:0007669"/>
    <property type="project" value="InterPro"/>
</dbReference>
<dbReference type="InterPro" id="IPR005302">
    <property type="entry name" value="MoCF_Sase_C"/>
</dbReference>
<evidence type="ECO:0000313" key="1">
    <source>
        <dbReference type="EMBL" id="QDJ14883.1"/>
    </source>
</evidence>
<proteinExistence type="predicted"/>
<dbReference type="Pfam" id="PF03473">
    <property type="entry name" value="MOSC"/>
    <property type="match status" value="1"/>
</dbReference>
<dbReference type="InterPro" id="IPR011037">
    <property type="entry name" value="Pyrv_Knase-like_insert_dom_sf"/>
</dbReference>
<organism evidence="1 2">
    <name type="scientific">Mergibacter septicus</name>
    <dbReference type="NCBI Taxonomy" id="221402"/>
    <lineage>
        <taxon>Bacteria</taxon>
        <taxon>Pseudomonadati</taxon>
        <taxon>Pseudomonadota</taxon>
        <taxon>Gammaproteobacteria</taxon>
        <taxon>Pasteurellales</taxon>
        <taxon>Pasteurellaceae</taxon>
        <taxon>Mergibacter</taxon>
    </lineage>
</organism>
<dbReference type="PROSITE" id="PS51340">
    <property type="entry name" value="MOSC"/>
    <property type="match status" value="1"/>
</dbReference>
<dbReference type="SUPFAM" id="SSF141673">
    <property type="entry name" value="MOSC N-terminal domain-like"/>
    <property type="match status" value="1"/>
</dbReference>
<name>A0A8D4IZU0_9PAST</name>
<dbReference type="Pfam" id="PF03476">
    <property type="entry name" value="MOSC_N"/>
    <property type="match status" value="1"/>
</dbReference>
<dbReference type="RefSeq" id="WP_261920595.1">
    <property type="nucleotide sequence ID" value="NZ_CP022011.1"/>
</dbReference>
<evidence type="ECO:0000313" key="2">
    <source>
        <dbReference type="Proteomes" id="UP000955338"/>
    </source>
</evidence>
<gene>
    <name evidence="1" type="ORF">CEP48_05320</name>
</gene>
<accession>A0A8D4IZU0</accession>
<dbReference type="InterPro" id="IPR005303">
    <property type="entry name" value="MOCOS_middle"/>
</dbReference>
<protein>
    <submittedName>
        <fullName evidence="1">MOSC domain-containing protein</fullName>
    </submittedName>
</protein>
<dbReference type="GO" id="GO:0030170">
    <property type="term" value="F:pyridoxal phosphate binding"/>
    <property type="evidence" value="ECO:0007669"/>
    <property type="project" value="InterPro"/>
</dbReference>